<dbReference type="Proteomes" id="UP000218775">
    <property type="component" value="Unassembled WGS sequence"/>
</dbReference>
<dbReference type="EMBL" id="NVUK01000028">
    <property type="protein sequence ID" value="PCI76464.1"/>
    <property type="molecule type" value="Genomic_DNA"/>
</dbReference>
<accession>A0A2A4X1S1</accession>
<proteinExistence type="predicted"/>
<organism evidence="1 2">
    <name type="scientific">Aerophobetes bacterium</name>
    <dbReference type="NCBI Taxonomy" id="2030807"/>
    <lineage>
        <taxon>Bacteria</taxon>
        <taxon>Candidatus Aerophobota</taxon>
    </lineage>
</organism>
<evidence type="ECO:0000313" key="2">
    <source>
        <dbReference type="Proteomes" id="UP000218775"/>
    </source>
</evidence>
<sequence>MSVSLVGGAAICGSLLVGLGLGVKSGTFERVAKRVANVFNQSVKKSAAEEPIVTEEVKVELTIEQQRAARRERVGDRALAMIEDLRKKRLCVNTQAGLEEFNAILIQYNEELHREGISIVANNNGVAVEGYGFSSGFPVGYTIPPIKIQNGVALQMDAAFTQLQADIDKEEVGFKDLKPGVALTYARKAINAFRGIRVLGMLAERLNVDAHVDTTDDKIKLTVKSNPFQIVAMWTPQAVGVAVTLHHSDSQNGPQLTLTDGEVE</sequence>
<reference evidence="2" key="1">
    <citation type="submission" date="2017-08" db="EMBL/GenBank/DDBJ databases">
        <title>A dynamic microbial community with high functional redundancy inhabits the cold, oxic subseafloor aquifer.</title>
        <authorList>
            <person name="Tully B.J."/>
            <person name="Wheat C.G."/>
            <person name="Glazer B.T."/>
            <person name="Huber J.A."/>
        </authorList>
    </citation>
    <scope>NUCLEOTIDE SEQUENCE [LARGE SCALE GENOMIC DNA]</scope>
</reference>
<name>A0A2A4X1S1_UNCAE</name>
<evidence type="ECO:0000313" key="1">
    <source>
        <dbReference type="EMBL" id="PCI76464.1"/>
    </source>
</evidence>
<protein>
    <submittedName>
        <fullName evidence="1">Uncharacterized protein</fullName>
    </submittedName>
</protein>
<dbReference type="AlphaFoldDB" id="A0A2A4X1S1"/>
<comment type="caution">
    <text evidence="1">The sequence shown here is derived from an EMBL/GenBank/DDBJ whole genome shotgun (WGS) entry which is preliminary data.</text>
</comment>
<gene>
    <name evidence="1" type="ORF">COB21_04335</name>
</gene>